<comment type="caution">
    <text evidence="8">The sequence shown here is derived from an EMBL/GenBank/DDBJ whole genome shotgun (WGS) entry which is preliminary data.</text>
</comment>
<dbReference type="OrthoDB" id="407410at2759"/>
<feature type="transmembrane region" description="Helical" evidence="6">
    <location>
        <begin position="115"/>
        <end position="138"/>
    </location>
</feature>
<evidence type="ECO:0000256" key="2">
    <source>
        <dbReference type="ARBA" id="ARBA00022448"/>
    </source>
</evidence>
<sequence length="637" mass="68897">MLIILLLNVNIVKGDDVDDECDVNDEYESMSCDIINKIDRNCQCTFSRVCDEEGLQSLGSTLTYCTNGVPSTVLSIILLTVYSLVLFSVLGSTAEDYFSPSLEQFSVSFSLPPRFAGVTLLALGNGAADVSATVSALLSNKEGYQLALGALTGAAMFVSCIVASLVIVKAEGVRCKGALIRDVAALAVCAALVMAVGGTGSIDGTKTAIFLAVYFVFVAIVLAADIYHRKVTLPRLREEARRGMGGGDEGDQMRREGAGAVERIMAAMSNYEWNDKVEGWVEEDGESGGVVLKGGRKKRKKRNKEIEGNKGGTSGEEELQGVDYTLMETFEIEDPNVTGVSGGNGHTARTVVEGLRGCKSQLIDSATEYYDETFRDPNVPLYMKAISIMTVPYDLCRTVTICLTSPEEYNRGTLFLATLLSPLWAIFYMSFEHETFLPNYPGFWVYVAVTTALALLVTIYAPEPTHNCGKPTPPIWLAVPLALYGFVVAATWIDYIADQLVEVLRYFGNIARIPNAVLGLTILAWGNSIGDLSTNLSMAKRGLANMSITACFAGPLFNLLVGLGVGFNLSRKKQNLDIIEIELTPSIWVGLTFLIVNCTAMLITGLVLQDGFVPAKYGYVGLALYGAYVITCITMEF</sequence>
<comment type="subcellular location">
    <subcellularLocation>
        <location evidence="1">Membrane</location>
        <topology evidence="1">Multi-pass membrane protein</topology>
    </subcellularLocation>
</comment>
<dbReference type="InterPro" id="IPR044880">
    <property type="entry name" value="NCX_ion-bd_dom_sf"/>
</dbReference>
<dbReference type="Proteomes" id="UP001165065">
    <property type="component" value="Unassembled WGS sequence"/>
</dbReference>
<dbReference type="GO" id="GO:0008324">
    <property type="term" value="F:monoatomic cation transmembrane transporter activity"/>
    <property type="evidence" value="ECO:0007669"/>
    <property type="project" value="TreeGrafter"/>
</dbReference>
<evidence type="ECO:0000256" key="5">
    <source>
        <dbReference type="ARBA" id="ARBA00023136"/>
    </source>
</evidence>
<evidence type="ECO:0000256" key="6">
    <source>
        <dbReference type="SAM" id="Phobius"/>
    </source>
</evidence>
<feature type="transmembrane region" description="Helical" evidence="6">
    <location>
        <begin position="413"/>
        <end position="431"/>
    </location>
</feature>
<feature type="transmembrane region" description="Helical" evidence="6">
    <location>
        <begin position="179"/>
        <end position="202"/>
    </location>
</feature>
<dbReference type="EMBL" id="BRYA01000831">
    <property type="protein sequence ID" value="GMI33706.1"/>
    <property type="molecule type" value="Genomic_DNA"/>
</dbReference>
<keyword evidence="3 6" id="KW-0812">Transmembrane</keyword>
<feature type="domain" description="Sodium/calcium exchanger membrane region" evidence="7">
    <location>
        <begin position="482"/>
        <end position="633"/>
    </location>
</feature>
<dbReference type="InterPro" id="IPR051359">
    <property type="entry name" value="CaCA_antiporter"/>
</dbReference>
<keyword evidence="9" id="KW-1185">Reference proteome</keyword>
<protein>
    <recommendedName>
        <fullName evidence="7">Sodium/calcium exchanger membrane region domain-containing protein</fullName>
    </recommendedName>
</protein>
<evidence type="ECO:0000256" key="3">
    <source>
        <dbReference type="ARBA" id="ARBA00022692"/>
    </source>
</evidence>
<evidence type="ECO:0000259" key="7">
    <source>
        <dbReference type="Pfam" id="PF01699"/>
    </source>
</evidence>
<dbReference type="PANTHER" id="PTHR12266">
    <property type="entry name" value="NA+/CA2+ K+ INDEPENDENT EXCHANGER"/>
    <property type="match status" value="1"/>
</dbReference>
<keyword evidence="2" id="KW-0813">Transport</keyword>
<reference evidence="9" key="1">
    <citation type="journal article" date="2023" name="Commun. Biol.">
        <title>Genome analysis of Parmales, the sister group of diatoms, reveals the evolutionary specialization of diatoms from phago-mixotrophs to photoautotrophs.</title>
        <authorList>
            <person name="Ban H."/>
            <person name="Sato S."/>
            <person name="Yoshikawa S."/>
            <person name="Yamada K."/>
            <person name="Nakamura Y."/>
            <person name="Ichinomiya M."/>
            <person name="Sato N."/>
            <person name="Blanc-Mathieu R."/>
            <person name="Endo H."/>
            <person name="Kuwata A."/>
            <person name="Ogata H."/>
        </authorList>
    </citation>
    <scope>NUCLEOTIDE SEQUENCE [LARGE SCALE GENOMIC DNA]</scope>
</reference>
<feature type="transmembrane region" description="Helical" evidence="6">
    <location>
        <begin position="144"/>
        <end position="167"/>
    </location>
</feature>
<dbReference type="Gene3D" id="1.20.1420.30">
    <property type="entry name" value="NCX, central ion-binding region"/>
    <property type="match status" value="2"/>
</dbReference>
<feature type="domain" description="Sodium/calcium exchanger membrane region" evidence="7">
    <location>
        <begin position="82"/>
        <end position="222"/>
    </location>
</feature>
<name>A0A9W7G6F3_9STRA</name>
<gene>
    <name evidence="8" type="ORF">TrCOL_g8248</name>
</gene>
<dbReference type="GO" id="GO:0016020">
    <property type="term" value="C:membrane"/>
    <property type="evidence" value="ECO:0007669"/>
    <property type="project" value="UniProtKB-SubCell"/>
</dbReference>
<feature type="transmembrane region" description="Helical" evidence="6">
    <location>
        <begin position="443"/>
        <end position="462"/>
    </location>
</feature>
<keyword evidence="5 6" id="KW-0472">Membrane</keyword>
<proteinExistence type="predicted"/>
<feature type="transmembrane region" description="Helical" evidence="6">
    <location>
        <begin position="208"/>
        <end position="227"/>
    </location>
</feature>
<feature type="transmembrane region" description="Helical" evidence="6">
    <location>
        <begin position="617"/>
        <end position="636"/>
    </location>
</feature>
<accession>A0A9W7G6F3</accession>
<evidence type="ECO:0000313" key="8">
    <source>
        <dbReference type="EMBL" id="GMI33706.1"/>
    </source>
</evidence>
<dbReference type="InterPro" id="IPR004837">
    <property type="entry name" value="NaCa_Exmemb"/>
</dbReference>
<evidence type="ECO:0000256" key="1">
    <source>
        <dbReference type="ARBA" id="ARBA00004141"/>
    </source>
</evidence>
<evidence type="ECO:0000256" key="4">
    <source>
        <dbReference type="ARBA" id="ARBA00022989"/>
    </source>
</evidence>
<feature type="transmembrane region" description="Helical" evidence="6">
    <location>
        <begin position="73"/>
        <end position="94"/>
    </location>
</feature>
<dbReference type="Pfam" id="PF01699">
    <property type="entry name" value="Na_Ca_ex"/>
    <property type="match status" value="2"/>
</dbReference>
<feature type="transmembrane region" description="Helical" evidence="6">
    <location>
        <begin position="587"/>
        <end position="608"/>
    </location>
</feature>
<feature type="transmembrane region" description="Helical" evidence="6">
    <location>
        <begin position="474"/>
        <end position="493"/>
    </location>
</feature>
<evidence type="ECO:0000313" key="9">
    <source>
        <dbReference type="Proteomes" id="UP001165065"/>
    </source>
</evidence>
<dbReference type="PANTHER" id="PTHR12266:SF0">
    <property type="entry name" value="MITOCHONDRIAL SODIUM_CALCIUM EXCHANGER PROTEIN"/>
    <property type="match status" value="1"/>
</dbReference>
<feature type="transmembrane region" description="Helical" evidence="6">
    <location>
        <begin position="513"/>
        <end position="530"/>
    </location>
</feature>
<organism evidence="8 9">
    <name type="scientific">Triparma columacea</name>
    <dbReference type="NCBI Taxonomy" id="722753"/>
    <lineage>
        <taxon>Eukaryota</taxon>
        <taxon>Sar</taxon>
        <taxon>Stramenopiles</taxon>
        <taxon>Ochrophyta</taxon>
        <taxon>Bolidophyceae</taxon>
        <taxon>Parmales</taxon>
        <taxon>Triparmaceae</taxon>
        <taxon>Triparma</taxon>
    </lineage>
</organism>
<dbReference type="AlphaFoldDB" id="A0A9W7G6F3"/>
<keyword evidence="4 6" id="KW-1133">Transmembrane helix</keyword>
<feature type="transmembrane region" description="Helical" evidence="6">
    <location>
        <begin position="542"/>
        <end position="567"/>
    </location>
</feature>